<dbReference type="AlphaFoldDB" id="A0A0E0P6C9"/>
<evidence type="ECO:0000259" key="6">
    <source>
        <dbReference type="Pfam" id="PF00862"/>
    </source>
</evidence>
<evidence type="ECO:0000259" key="7">
    <source>
        <dbReference type="Pfam" id="PF24861"/>
    </source>
</evidence>
<dbReference type="EC" id="2.4.1.13" evidence="2"/>
<feature type="domain" description="Sucrose synthase first GT-B" evidence="6">
    <location>
        <begin position="221"/>
        <end position="258"/>
    </location>
</feature>
<reference evidence="10" key="1">
    <citation type="submission" date="2013-06" db="EMBL/GenBank/DDBJ databases">
        <authorList>
            <person name="Zhao Q."/>
        </authorList>
    </citation>
    <scope>NUCLEOTIDE SEQUENCE</scope>
    <source>
        <strain evidence="10">cv. W1943</strain>
    </source>
</reference>
<evidence type="ECO:0000256" key="3">
    <source>
        <dbReference type="ARBA" id="ARBA00022676"/>
    </source>
</evidence>
<dbReference type="PANTHER" id="PTHR45839">
    <property type="match status" value="1"/>
</dbReference>
<dbReference type="Gene3D" id="3.10.450.330">
    <property type="match status" value="1"/>
</dbReference>
<dbReference type="Pfam" id="PF24862">
    <property type="entry name" value="SUS_EPBD"/>
    <property type="match status" value="1"/>
</dbReference>
<dbReference type="OMA" id="HIMEAVV"/>
<dbReference type="Proteomes" id="UP000008022">
    <property type="component" value="Unassembled WGS sequence"/>
</dbReference>
<dbReference type="InterPro" id="IPR000368">
    <property type="entry name" value="Sucrose_synth_GT-B1"/>
</dbReference>
<dbReference type="Gene3D" id="1.20.120.1230">
    <property type="match status" value="1"/>
</dbReference>
<protein>
    <recommendedName>
        <fullName evidence="2">sucrose synthase</fullName>
        <ecNumber evidence="2">2.4.1.13</ecNumber>
    </recommendedName>
</protein>
<dbReference type="Gramene" id="ORUFI04G06090.1">
    <property type="protein sequence ID" value="ORUFI04G06090.1"/>
    <property type="gene ID" value="ORUFI04G06090"/>
</dbReference>
<dbReference type="STRING" id="4529.A0A0E0P6C9"/>
<proteinExistence type="inferred from homology"/>
<dbReference type="InterPro" id="IPR056735">
    <property type="entry name" value="SUS_N"/>
</dbReference>
<dbReference type="Pfam" id="PF13692">
    <property type="entry name" value="Glyco_trans_1_4"/>
    <property type="match status" value="1"/>
</dbReference>
<dbReference type="InterPro" id="IPR056736">
    <property type="entry name" value="SUS_EPBD"/>
</dbReference>
<dbReference type="HOGENOM" id="CLU_851494_0_0_1"/>
<feature type="domain" description="Sucrose synthase N-terminal" evidence="7">
    <location>
        <begin position="1"/>
        <end position="75"/>
    </location>
</feature>
<evidence type="ECO:0000313" key="9">
    <source>
        <dbReference type="EnsemblPlants" id="ORUFI04G06090.1"/>
    </source>
</evidence>
<feature type="domain" description="Sucrose synthase EPBD" evidence="8">
    <location>
        <begin position="111"/>
        <end position="198"/>
    </location>
</feature>
<evidence type="ECO:0000256" key="2">
    <source>
        <dbReference type="ARBA" id="ARBA00012540"/>
    </source>
</evidence>
<evidence type="ECO:0000256" key="4">
    <source>
        <dbReference type="ARBA" id="ARBA00022679"/>
    </source>
</evidence>
<dbReference type="SUPFAM" id="SSF53756">
    <property type="entry name" value="UDP-Glycosyltransferase/glycogen phosphorylase"/>
    <property type="match status" value="1"/>
</dbReference>
<dbReference type="PANTHER" id="PTHR45839:SF4">
    <property type="entry name" value="SUCROSE SYNTHASE 5"/>
    <property type="match status" value="1"/>
</dbReference>
<evidence type="ECO:0000256" key="1">
    <source>
        <dbReference type="ARBA" id="ARBA00005894"/>
    </source>
</evidence>
<organism evidence="9 10">
    <name type="scientific">Oryza rufipogon</name>
    <name type="common">Brownbeard rice</name>
    <name type="synonym">Asian wild rice</name>
    <dbReference type="NCBI Taxonomy" id="4529"/>
    <lineage>
        <taxon>Eukaryota</taxon>
        <taxon>Viridiplantae</taxon>
        <taxon>Streptophyta</taxon>
        <taxon>Embryophyta</taxon>
        <taxon>Tracheophyta</taxon>
        <taxon>Spermatophyta</taxon>
        <taxon>Magnoliopsida</taxon>
        <taxon>Liliopsida</taxon>
        <taxon>Poales</taxon>
        <taxon>Poaceae</taxon>
        <taxon>BOP clade</taxon>
        <taxon>Oryzoideae</taxon>
        <taxon>Oryzeae</taxon>
        <taxon>Oryzinae</taxon>
        <taxon>Oryza</taxon>
    </lineage>
</organism>
<dbReference type="eggNOG" id="KOG0853">
    <property type="taxonomic scope" value="Eukaryota"/>
</dbReference>
<dbReference type="EnsemblPlants" id="ORUFI04G06090.1">
    <property type="protein sequence ID" value="ORUFI04G06090.1"/>
    <property type="gene ID" value="ORUFI04G06090"/>
</dbReference>
<sequence length="327" mass="36513">MEELEKSLDDKVENEKLVEGFLGYIICSTQEAVVLPPFVAFAVRMNPGIWEYVKVHSDDLSVEGITPSEYLKFKETLYDEKWAKDDNSLEVDFGALDLSTPHLTLPSSIGNGLQFVSKFMSSKLGGKPESMKPLLDYLLTLNYRGEKLMINDTIDTVSKLQTALLLAEVFVSGLPKYTPYLKFEQRFQEWGLEKGWGDTAERCKETLNCLSEVLQAPDPTNMEKFFSRVPSIFNIVIFSIHGYFGQEKVLGLPDTGGQPALYEAFGLTVIEAMNCGLPTFATNQGGPAEIIIDGVSGFHVNPINGREAGIKIADFFQKCKEDPSYWN</sequence>
<comment type="catalytic activity">
    <reaction evidence="5">
        <text>an NDP-alpha-D-glucose + D-fructose = a ribonucleoside 5'-diphosphate + sucrose + H(+)</text>
        <dbReference type="Rhea" id="RHEA:16241"/>
        <dbReference type="ChEBI" id="CHEBI:15378"/>
        <dbReference type="ChEBI" id="CHEBI:17992"/>
        <dbReference type="ChEBI" id="CHEBI:37721"/>
        <dbReference type="ChEBI" id="CHEBI:57930"/>
        <dbReference type="ChEBI" id="CHEBI:76533"/>
        <dbReference type="EC" id="2.4.1.13"/>
    </reaction>
</comment>
<keyword evidence="4" id="KW-0808">Transferase</keyword>
<reference evidence="9" key="2">
    <citation type="submission" date="2015-06" db="UniProtKB">
        <authorList>
            <consortium name="EnsemblPlants"/>
        </authorList>
    </citation>
    <scope>IDENTIFICATION</scope>
</reference>
<dbReference type="Pfam" id="PF00862">
    <property type="entry name" value="GT-B_Sucrose_synth"/>
    <property type="match status" value="1"/>
</dbReference>
<dbReference type="FunFam" id="1.20.120.1230:FF:000001">
    <property type="entry name" value="Sucrose synthase"/>
    <property type="match status" value="1"/>
</dbReference>
<dbReference type="Gene3D" id="3.40.50.2000">
    <property type="entry name" value="Glycogen Phosphorylase B"/>
    <property type="match status" value="2"/>
</dbReference>
<evidence type="ECO:0000256" key="5">
    <source>
        <dbReference type="ARBA" id="ARBA00049030"/>
    </source>
</evidence>
<evidence type="ECO:0000313" key="10">
    <source>
        <dbReference type="Proteomes" id="UP000008022"/>
    </source>
</evidence>
<keyword evidence="3" id="KW-0328">Glycosyltransferase</keyword>
<accession>A0A0E0P6C9</accession>
<name>A0A0E0P6C9_ORYRU</name>
<keyword evidence="10" id="KW-1185">Reference proteome</keyword>
<dbReference type="GO" id="GO:0005985">
    <property type="term" value="P:sucrose metabolic process"/>
    <property type="evidence" value="ECO:0007669"/>
    <property type="project" value="InterPro"/>
</dbReference>
<comment type="similarity">
    <text evidence="1">Belongs to the glycosyltransferase 1 family. Plant sucrose synthase subfamily.</text>
</comment>
<evidence type="ECO:0000259" key="8">
    <source>
        <dbReference type="Pfam" id="PF24862"/>
    </source>
</evidence>
<dbReference type="Pfam" id="PF24861">
    <property type="entry name" value="SUS_N"/>
    <property type="match status" value="1"/>
</dbReference>
<dbReference type="GO" id="GO:0016157">
    <property type="term" value="F:sucrose synthase activity"/>
    <property type="evidence" value="ECO:0007669"/>
    <property type="project" value="UniProtKB-EC"/>
</dbReference>
<dbReference type="InterPro" id="IPR012820">
    <property type="entry name" value="Sucrose_synthase_pln/cyn"/>
</dbReference>